<feature type="transmembrane region" description="Helical" evidence="9">
    <location>
        <begin position="99"/>
        <end position="121"/>
    </location>
</feature>
<gene>
    <name evidence="11" type="ORF">ASPWEDRAFT_39694</name>
</gene>
<reference evidence="12" key="1">
    <citation type="journal article" date="2017" name="Genome Biol.">
        <title>Comparative genomics reveals high biological diversity and specific adaptations in the industrially and medically important fungal genus Aspergillus.</title>
        <authorList>
            <person name="de Vries R.P."/>
            <person name="Riley R."/>
            <person name="Wiebenga A."/>
            <person name="Aguilar-Osorio G."/>
            <person name="Amillis S."/>
            <person name="Uchima C.A."/>
            <person name="Anderluh G."/>
            <person name="Asadollahi M."/>
            <person name="Askin M."/>
            <person name="Barry K."/>
            <person name="Battaglia E."/>
            <person name="Bayram O."/>
            <person name="Benocci T."/>
            <person name="Braus-Stromeyer S.A."/>
            <person name="Caldana C."/>
            <person name="Canovas D."/>
            <person name="Cerqueira G.C."/>
            <person name="Chen F."/>
            <person name="Chen W."/>
            <person name="Choi C."/>
            <person name="Clum A."/>
            <person name="Dos Santos R.A."/>
            <person name="Damasio A.R."/>
            <person name="Diallinas G."/>
            <person name="Emri T."/>
            <person name="Fekete E."/>
            <person name="Flipphi M."/>
            <person name="Freyberg S."/>
            <person name="Gallo A."/>
            <person name="Gournas C."/>
            <person name="Habgood R."/>
            <person name="Hainaut M."/>
            <person name="Harispe M.L."/>
            <person name="Henrissat B."/>
            <person name="Hilden K.S."/>
            <person name="Hope R."/>
            <person name="Hossain A."/>
            <person name="Karabika E."/>
            <person name="Karaffa L."/>
            <person name="Karanyi Z."/>
            <person name="Krasevec N."/>
            <person name="Kuo A."/>
            <person name="Kusch H."/>
            <person name="LaButti K."/>
            <person name="Lagendijk E.L."/>
            <person name="Lapidus A."/>
            <person name="Levasseur A."/>
            <person name="Lindquist E."/>
            <person name="Lipzen A."/>
            <person name="Logrieco A.F."/>
            <person name="MacCabe A."/>
            <person name="Maekelae M.R."/>
            <person name="Malavazi I."/>
            <person name="Melin P."/>
            <person name="Meyer V."/>
            <person name="Mielnichuk N."/>
            <person name="Miskei M."/>
            <person name="Molnar A.P."/>
            <person name="Mule G."/>
            <person name="Ngan C.Y."/>
            <person name="Orejas M."/>
            <person name="Orosz E."/>
            <person name="Ouedraogo J.P."/>
            <person name="Overkamp K.M."/>
            <person name="Park H.-S."/>
            <person name="Perrone G."/>
            <person name="Piumi F."/>
            <person name="Punt P.J."/>
            <person name="Ram A.F."/>
            <person name="Ramon A."/>
            <person name="Rauscher S."/>
            <person name="Record E."/>
            <person name="Riano-Pachon D.M."/>
            <person name="Robert V."/>
            <person name="Roehrig J."/>
            <person name="Ruller R."/>
            <person name="Salamov A."/>
            <person name="Salih N.S."/>
            <person name="Samson R.A."/>
            <person name="Sandor E."/>
            <person name="Sanguinetti M."/>
            <person name="Schuetze T."/>
            <person name="Sepcic K."/>
            <person name="Shelest E."/>
            <person name="Sherlock G."/>
            <person name="Sophianopoulou V."/>
            <person name="Squina F.M."/>
            <person name="Sun H."/>
            <person name="Susca A."/>
            <person name="Todd R.B."/>
            <person name="Tsang A."/>
            <person name="Unkles S.E."/>
            <person name="van de Wiele N."/>
            <person name="van Rossen-Uffink D."/>
            <person name="Oliveira J.V."/>
            <person name="Vesth T.C."/>
            <person name="Visser J."/>
            <person name="Yu J.-H."/>
            <person name="Zhou M."/>
            <person name="Andersen M.R."/>
            <person name="Archer D.B."/>
            <person name="Baker S.E."/>
            <person name="Benoit I."/>
            <person name="Brakhage A.A."/>
            <person name="Braus G.H."/>
            <person name="Fischer R."/>
            <person name="Frisvad J.C."/>
            <person name="Goldman G.H."/>
            <person name="Houbraken J."/>
            <person name="Oakley B."/>
            <person name="Pocsi I."/>
            <person name="Scazzocchio C."/>
            <person name="Seiboth B."/>
            <person name="vanKuyk P.A."/>
            <person name="Wortman J."/>
            <person name="Dyer P.S."/>
            <person name="Grigoriev I.V."/>
        </authorList>
    </citation>
    <scope>NUCLEOTIDE SEQUENCE [LARGE SCALE GENOMIC DNA]</scope>
    <source>
        <strain evidence="12">DTO 134E9</strain>
    </source>
</reference>
<keyword evidence="12" id="KW-1185">Reference proteome</keyword>
<evidence type="ECO:0000256" key="9">
    <source>
        <dbReference type="SAM" id="Phobius"/>
    </source>
</evidence>
<dbReference type="Proteomes" id="UP000184383">
    <property type="component" value="Unassembled WGS sequence"/>
</dbReference>
<evidence type="ECO:0000256" key="7">
    <source>
        <dbReference type="ARBA" id="ARBA00022989"/>
    </source>
</evidence>
<protein>
    <recommendedName>
        <fullName evidence="10">Sugar phosphate transporter domain-containing protein</fullName>
    </recommendedName>
</protein>
<dbReference type="AlphaFoldDB" id="A0A1L9RSW8"/>
<proteinExistence type="inferred from homology"/>
<feature type="transmembrane region" description="Helical" evidence="9">
    <location>
        <begin position="179"/>
        <end position="200"/>
    </location>
</feature>
<evidence type="ECO:0000256" key="1">
    <source>
        <dbReference type="ARBA" id="ARBA00003420"/>
    </source>
</evidence>
<evidence type="ECO:0000259" key="10">
    <source>
        <dbReference type="Pfam" id="PF03151"/>
    </source>
</evidence>
<feature type="transmembrane region" description="Helical" evidence="9">
    <location>
        <begin position="29"/>
        <end position="50"/>
    </location>
</feature>
<evidence type="ECO:0000256" key="8">
    <source>
        <dbReference type="ARBA" id="ARBA00023136"/>
    </source>
</evidence>
<comment type="subunit">
    <text evidence="4">Homooligomer.</text>
</comment>
<dbReference type="VEuPathDB" id="FungiDB:ASPWEDRAFT_39694"/>
<dbReference type="GeneID" id="63751008"/>
<keyword evidence="7 9" id="KW-1133">Transmembrane helix</keyword>
<comment type="similarity">
    <text evidence="3">Belongs to the TPT transporter family. SLC35D subfamily.</text>
</comment>
<feature type="transmembrane region" description="Helical" evidence="9">
    <location>
        <begin position="212"/>
        <end position="230"/>
    </location>
</feature>
<dbReference type="RefSeq" id="XP_040691670.1">
    <property type="nucleotide sequence ID" value="XM_040835160.1"/>
</dbReference>
<feature type="transmembrane region" description="Helical" evidence="9">
    <location>
        <begin position="242"/>
        <end position="267"/>
    </location>
</feature>
<keyword evidence="6" id="KW-0256">Endoplasmic reticulum</keyword>
<feature type="domain" description="Sugar phosphate transporter" evidence="10">
    <location>
        <begin position="29"/>
        <end position="316"/>
    </location>
</feature>
<organism evidence="11 12">
    <name type="scientific">Aspergillus wentii DTO 134E9</name>
    <dbReference type="NCBI Taxonomy" id="1073089"/>
    <lineage>
        <taxon>Eukaryota</taxon>
        <taxon>Fungi</taxon>
        <taxon>Dikarya</taxon>
        <taxon>Ascomycota</taxon>
        <taxon>Pezizomycotina</taxon>
        <taxon>Eurotiomycetes</taxon>
        <taxon>Eurotiomycetidae</taxon>
        <taxon>Eurotiales</taxon>
        <taxon>Aspergillaceae</taxon>
        <taxon>Aspergillus</taxon>
        <taxon>Aspergillus subgen. Cremei</taxon>
    </lineage>
</organism>
<dbReference type="PANTHER" id="PTHR11132">
    <property type="entry name" value="SOLUTE CARRIER FAMILY 35"/>
    <property type="match status" value="1"/>
</dbReference>
<evidence type="ECO:0000256" key="6">
    <source>
        <dbReference type="ARBA" id="ARBA00022824"/>
    </source>
</evidence>
<dbReference type="InterPro" id="IPR050186">
    <property type="entry name" value="TPT_transporter"/>
</dbReference>
<comment type="function">
    <text evidence="1">Involved in the import of GDP-mannose from the cytoplasm into the Golgi lumen.</text>
</comment>
<dbReference type="OrthoDB" id="6418713at2759"/>
<sequence length="378" mass="41469">MANGRSSQDDRKLESGTAATKGRGGLHPAFYIALWIGLSSSVIIFNKWILSTAKFNYPLFLTTWHMTFSTVMTQILAHFTTKLDSRHRVPMTPQTYMKAIMPIGVMFSLSLICGNLAYLYLSVSFIQMLKATTAVATLLSTWMFGIAQVNLKTLANVILIVIGVMIASFGEIKFDMVGFLFQIGGVVFEAIRLVMVQALLSSAEFKMDPLVSLYYFAPACAVGNFAVMFFTELPRMTMSEIYSLGISTLIVNAAIAFFLNVSSVLLIGKTSAVVLTMAGVLKDVLLVFASMAIFHDPVTAQQFFGYSISLAGLTYYKLGAEKMNALATDIRLQVGEYRRTQPAKARLILTGAVMSIFILGWYNAPISGLDYPNVSTAH</sequence>
<feature type="transmembrane region" description="Helical" evidence="9">
    <location>
        <begin position="153"/>
        <end position="172"/>
    </location>
</feature>
<dbReference type="EMBL" id="KV878211">
    <property type="protein sequence ID" value="OJJ37994.1"/>
    <property type="molecule type" value="Genomic_DNA"/>
</dbReference>
<evidence type="ECO:0000256" key="5">
    <source>
        <dbReference type="ARBA" id="ARBA00022692"/>
    </source>
</evidence>
<keyword evidence="5 9" id="KW-0812">Transmembrane</keyword>
<evidence type="ECO:0000256" key="3">
    <source>
        <dbReference type="ARBA" id="ARBA00010425"/>
    </source>
</evidence>
<feature type="transmembrane region" description="Helical" evidence="9">
    <location>
        <begin position="347"/>
        <end position="364"/>
    </location>
</feature>
<feature type="transmembrane region" description="Helical" evidence="9">
    <location>
        <begin position="273"/>
        <end position="294"/>
    </location>
</feature>
<evidence type="ECO:0000256" key="2">
    <source>
        <dbReference type="ARBA" id="ARBA00004477"/>
    </source>
</evidence>
<evidence type="ECO:0000256" key="4">
    <source>
        <dbReference type="ARBA" id="ARBA00011182"/>
    </source>
</evidence>
<evidence type="ECO:0000313" key="11">
    <source>
        <dbReference type="EMBL" id="OJJ37994.1"/>
    </source>
</evidence>
<accession>A0A1L9RSW8</accession>
<feature type="transmembrane region" description="Helical" evidence="9">
    <location>
        <begin position="57"/>
        <end position="79"/>
    </location>
</feature>
<dbReference type="InterPro" id="IPR004853">
    <property type="entry name" value="Sugar_P_trans_dom"/>
</dbReference>
<comment type="subcellular location">
    <subcellularLocation>
        <location evidence="2">Endoplasmic reticulum membrane</location>
        <topology evidence="2">Multi-pass membrane protein</topology>
    </subcellularLocation>
</comment>
<dbReference type="Pfam" id="PF03151">
    <property type="entry name" value="TPT"/>
    <property type="match status" value="1"/>
</dbReference>
<evidence type="ECO:0000313" key="12">
    <source>
        <dbReference type="Proteomes" id="UP000184383"/>
    </source>
</evidence>
<keyword evidence="8 9" id="KW-0472">Membrane</keyword>
<dbReference type="GO" id="GO:0005789">
    <property type="term" value="C:endoplasmic reticulum membrane"/>
    <property type="evidence" value="ECO:0007669"/>
    <property type="project" value="UniProtKB-SubCell"/>
</dbReference>
<name>A0A1L9RSW8_ASPWE</name>